<dbReference type="PANTHER" id="PTHR44757">
    <property type="entry name" value="DIGUANYLATE CYCLASE DGCP"/>
    <property type="match status" value="1"/>
</dbReference>
<sequence length="1049" mass="116706">MFVMENRVVLAHKSGVLGVLRRLAGFVLCCLLPMSSWAQLSLQEGSNTVVTVQLAGLHQFRYSAFYAAIAQGYYERAGLSVILKEGGPGVNPINEVSNGWSDYGVAEADILSAYLNGAPLLALAVLNQHAQQSVFSLDKAAIQTPHDLLGKQVRYDSRASGLLLEALLVSEGVVSSQVDYRLSETMIQDLLQGNADAIVADRSALPGMLQDLNIEYQEISLQDYGLDFYGNTLFTHARRAKGMPEQVQRFREATLKGWRYALEHPQDMVALILTDYRVNAERDDLEYEVSELQKAVVPDMTTLGYMNPGRWEVLAELVADVLRIPESERPSIEGFLYDPEQNDRIIWLQKLLAGVVIASVVCLVLLILWFVYKEALKRAVQAQTEKFQDDIAEMGKHLNQLREQYREQKLRNGLLEYRISERDKTMVALHQELSNEATERERKEWYLKLYDTAIGVSSSGILVADWQGRVVYANPTFCAQTRYSLDQLLDKPVSVLNSTLPIPGFDVGKTRPNIDKSAKVDVCCLNDDQEEVWLQVQVVPVRNLKKADSGQRSESAEIDADPDSVDKGGAESDVNSNFPAPDSFPEQASDIRNYVIVCENVTERRVKRFERDKQAITDVATGLDSRGLFILKLEKLLASGARTGGRHALLLIDIERLRDINYRYGYSIGDQLIRAMAGRIQEHFPKSESTARFAGDEFAVLLGGIHNIQDVRSAATGLLDVLNAPLAGFPEGMQASVSIGIRLLEYGVSQRDELLNQADKALQMAKTGNSAIQVYTGSRSTNGDGQQALLNELSTALAEDQLELRFQPRVDLTTMSMTLVEGLVRWTHPNKGMLFPEDFLPHLSHSPLALEVDRWVLNQSVDAIRFLQREGFGRLLVAINVACLPDYGDAFLAQVEQIFSRNPDLGGKLALEIPEHQLRENFNRITPVLHKLSKCGVLIVIDNFGNGQSLAMSELKALPIRSLNITRELLQPRLSRTENEQLVSAMQSVAQRMGLQLSAVGVEDDQQVSFLQQLGCESAQGFFFGQAMTLSKLVQKLHDAQSFASTAQS</sequence>
<dbReference type="RefSeq" id="WP_087463641.1">
    <property type="nucleotide sequence ID" value="NZ_CP021425.1"/>
</dbReference>
<dbReference type="InterPro" id="IPR000014">
    <property type="entry name" value="PAS"/>
</dbReference>
<protein>
    <submittedName>
        <fullName evidence="6">NMT1/THI5 domain and PAS sensor-containing signal transduction diguanylate cyclase/phosphodiesterase</fullName>
    </submittedName>
</protein>
<keyword evidence="3" id="KW-0472">Membrane</keyword>
<dbReference type="EMBL" id="CP021425">
    <property type="protein sequence ID" value="ARU58915.1"/>
    <property type="molecule type" value="Genomic_DNA"/>
</dbReference>
<feature type="domain" description="GGDEF" evidence="5">
    <location>
        <begin position="645"/>
        <end position="777"/>
    </location>
</feature>
<dbReference type="SUPFAM" id="SSF53850">
    <property type="entry name" value="Periplasmic binding protein-like II"/>
    <property type="match status" value="1"/>
</dbReference>
<evidence type="ECO:0000313" key="6">
    <source>
        <dbReference type="EMBL" id="ARU58915.1"/>
    </source>
</evidence>
<organism evidence="6 7">
    <name type="scientific">Oleiphilus messinensis</name>
    <dbReference type="NCBI Taxonomy" id="141451"/>
    <lineage>
        <taxon>Bacteria</taxon>
        <taxon>Pseudomonadati</taxon>
        <taxon>Pseudomonadota</taxon>
        <taxon>Gammaproteobacteria</taxon>
        <taxon>Oceanospirillales</taxon>
        <taxon>Oleiphilaceae</taxon>
        <taxon>Oleiphilus</taxon>
    </lineage>
</organism>
<dbReference type="InterPro" id="IPR035965">
    <property type="entry name" value="PAS-like_dom_sf"/>
</dbReference>
<keyword evidence="3" id="KW-0812">Transmembrane</keyword>
<dbReference type="SUPFAM" id="SSF55073">
    <property type="entry name" value="Nucleotide cyclase"/>
    <property type="match status" value="1"/>
</dbReference>
<dbReference type="SMART" id="SM00267">
    <property type="entry name" value="GGDEF"/>
    <property type="match status" value="1"/>
</dbReference>
<evidence type="ECO:0000256" key="3">
    <source>
        <dbReference type="SAM" id="Phobius"/>
    </source>
</evidence>
<gene>
    <name evidence="6" type="ORF">OLMES_4927</name>
</gene>
<feature type="coiled-coil region" evidence="1">
    <location>
        <begin position="384"/>
        <end position="411"/>
    </location>
</feature>
<dbReference type="AlphaFoldDB" id="A0A1Y0IHA1"/>
<dbReference type="PROSITE" id="PS50887">
    <property type="entry name" value="GGDEF"/>
    <property type="match status" value="1"/>
</dbReference>
<dbReference type="InterPro" id="IPR015168">
    <property type="entry name" value="SsuA/THI5"/>
</dbReference>
<dbReference type="Pfam" id="PF09084">
    <property type="entry name" value="NMT1"/>
    <property type="match status" value="1"/>
</dbReference>
<dbReference type="Pfam" id="PF13188">
    <property type="entry name" value="PAS_8"/>
    <property type="match status" value="1"/>
</dbReference>
<dbReference type="CDD" id="cd01948">
    <property type="entry name" value="EAL"/>
    <property type="match status" value="1"/>
</dbReference>
<accession>A0A1Y0IHA1</accession>
<dbReference type="InterPro" id="IPR052155">
    <property type="entry name" value="Biofilm_reg_signaling"/>
</dbReference>
<feature type="region of interest" description="Disordered" evidence="2">
    <location>
        <begin position="550"/>
        <end position="585"/>
    </location>
</feature>
<dbReference type="SUPFAM" id="SSF55785">
    <property type="entry name" value="PYP-like sensor domain (PAS domain)"/>
    <property type="match status" value="1"/>
</dbReference>
<feature type="transmembrane region" description="Helical" evidence="3">
    <location>
        <begin position="351"/>
        <end position="372"/>
    </location>
</feature>
<evidence type="ECO:0000256" key="1">
    <source>
        <dbReference type="SAM" id="Coils"/>
    </source>
</evidence>
<evidence type="ECO:0000313" key="7">
    <source>
        <dbReference type="Proteomes" id="UP000196027"/>
    </source>
</evidence>
<dbReference type="CDD" id="cd00130">
    <property type="entry name" value="PAS"/>
    <property type="match status" value="1"/>
</dbReference>
<evidence type="ECO:0000259" key="4">
    <source>
        <dbReference type="PROSITE" id="PS50883"/>
    </source>
</evidence>
<keyword evidence="1" id="KW-0175">Coiled coil</keyword>
<dbReference type="Gene3D" id="3.30.70.270">
    <property type="match status" value="1"/>
</dbReference>
<dbReference type="SUPFAM" id="SSF141868">
    <property type="entry name" value="EAL domain-like"/>
    <property type="match status" value="1"/>
</dbReference>
<dbReference type="Gene3D" id="3.40.190.10">
    <property type="entry name" value="Periplasmic binding protein-like II"/>
    <property type="match status" value="2"/>
</dbReference>
<proteinExistence type="predicted"/>
<reference evidence="6 7" key="1">
    <citation type="submission" date="2017-05" db="EMBL/GenBank/DDBJ databases">
        <title>Genomic insights into alkan degradation activity of Oleiphilus messinensis.</title>
        <authorList>
            <person name="Kozyavkin S.A."/>
            <person name="Slesarev A.I."/>
            <person name="Golyshin P.N."/>
            <person name="Korzhenkov A."/>
            <person name="Golyshina O.N."/>
            <person name="Toshchakov S.V."/>
        </authorList>
    </citation>
    <scope>NUCLEOTIDE SEQUENCE [LARGE SCALE GENOMIC DNA]</scope>
    <source>
        <strain evidence="6 7">ME102</strain>
    </source>
</reference>
<dbReference type="OrthoDB" id="9180959at2"/>
<dbReference type="Pfam" id="PF00563">
    <property type="entry name" value="EAL"/>
    <property type="match status" value="1"/>
</dbReference>
<dbReference type="Gene3D" id="3.30.450.20">
    <property type="entry name" value="PAS domain"/>
    <property type="match status" value="1"/>
</dbReference>
<dbReference type="NCBIfam" id="TIGR00254">
    <property type="entry name" value="GGDEF"/>
    <property type="match status" value="1"/>
</dbReference>
<keyword evidence="7" id="KW-1185">Reference proteome</keyword>
<dbReference type="InterPro" id="IPR000160">
    <property type="entry name" value="GGDEF_dom"/>
</dbReference>
<dbReference type="InterPro" id="IPR043128">
    <property type="entry name" value="Rev_trsase/Diguanyl_cyclase"/>
</dbReference>
<dbReference type="Pfam" id="PF00990">
    <property type="entry name" value="GGDEF"/>
    <property type="match status" value="1"/>
</dbReference>
<evidence type="ECO:0000259" key="5">
    <source>
        <dbReference type="PROSITE" id="PS50887"/>
    </source>
</evidence>
<dbReference type="InterPro" id="IPR001633">
    <property type="entry name" value="EAL_dom"/>
</dbReference>
<dbReference type="SMART" id="SM00052">
    <property type="entry name" value="EAL"/>
    <property type="match status" value="1"/>
</dbReference>
<dbReference type="PROSITE" id="PS50883">
    <property type="entry name" value="EAL"/>
    <property type="match status" value="1"/>
</dbReference>
<dbReference type="KEGG" id="ome:OLMES_4927"/>
<name>A0A1Y0IHA1_9GAMM</name>
<dbReference type="InterPro" id="IPR035919">
    <property type="entry name" value="EAL_sf"/>
</dbReference>
<feature type="domain" description="EAL" evidence="4">
    <location>
        <begin position="786"/>
        <end position="1041"/>
    </location>
</feature>
<dbReference type="PANTHER" id="PTHR44757:SF2">
    <property type="entry name" value="BIOFILM ARCHITECTURE MAINTENANCE PROTEIN MBAA"/>
    <property type="match status" value="1"/>
</dbReference>
<keyword evidence="3" id="KW-1133">Transmembrane helix</keyword>
<dbReference type="CDD" id="cd01949">
    <property type="entry name" value="GGDEF"/>
    <property type="match status" value="1"/>
</dbReference>
<dbReference type="Gene3D" id="3.20.20.450">
    <property type="entry name" value="EAL domain"/>
    <property type="match status" value="1"/>
</dbReference>
<dbReference type="Proteomes" id="UP000196027">
    <property type="component" value="Chromosome"/>
</dbReference>
<evidence type="ECO:0000256" key="2">
    <source>
        <dbReference type="SAM" id="MobiDB-lite"/>
    </source>
</evidence>
<dbReference type="InterPro" id="IPR029787">
    <property type="entry name" value="Nucleotide_cyclase"/>
</dbReference>